<dbReference type="PANTHER" id="PTHR43540">
    <property type="entry name" value="PEROXYUREIDOACRYLATE/UREIDOACRYLATE AMIDOHYDROLASE-RELATED"/>
    <property type="match status" value="1"/>
</dbReference>
<dbReference type="Proteomes" id="UP000051302">
    <property type="component" value="Unassembled WGS sequence"/>
</dbReference>
<dbReference type="GO" id="GO:0016787">
    <property type="term" value="F:hydrolase activity"/>
    <property type="evidence" value="ECO:0007669"/>
    <property type="project" value="UniProtKB-KW"/>
</dbReference>
<dbReference type="PANTHER" id="PTHR43540:SF14">
    <property type="entry name" value="ISOCHORISMATASE"/>
    <property type="match status" value="1"/>
</dbReference>
<keyword evidence="5" id="KW-1185">Reference proteome</keyword>
<accession>A0A0R1WJZ9</accession>
<evidence type="ECO:0000313" key="5">
    <source>
        <dbReference type="Proteomes" id="UP000051302"/>
    </source>
</evidence>
<dbReference type="SUPFAM" id="SSF52499">
    <property type="entry name" value="Isochorismatase-like hydrolases"/>
    <property type="match status" value="1"/>
</dbReference>
<reference evidence="4 5" key="1">
    <citation type="journal article" date="2015" name="Genome Announc.">
        <title>Expanding the biotechnology potential of lactobacilli through comparative genomics of 213 strains and associated genera.</title>
        <authorList>
            <person name="Sun Z."/>
            <person name="Harris H.M."/>
            <person name="McCann A."/>
            <person name="Guo C."/>
            <person name="Argimon S."/>
            <person name="Zhang W."/>
            <person name="Yang X."/>
            <person name="Jeffery I.B."/>
            <person name="Cooney J.C."/>
            <person name="Kagawa T.F."/>
            <person name="Liu W."/>
            <person name="Song Y."/>
            <person name="Salvetti E."/>
            <person name="Wrobel A."/>
            <person name="Rasinkangas P."/>
            <person name="Parkhill J."/>
            <person name="Rea M.C."/>
            <person name="O'Sullivan O."/>
            <person name="Ritari J."/>
            <person name="Douillard F.P."/>
            <person name="Paul Ross R."/>
            <person name="Yang R."/>
            <person name="Briner A.E."/>
            <person name="Felis G.E."/>
            <person name="de Vos W.M."/>
            <person name="Barrangou R."/>
            <person name="Klaenhammer T.R."/>
            <person name="Caufield P.W."/>
            <person name="Cui Y."/>
            <person name="Zhang H."/>
            <person name="O'Toole P.W."/>
        </authorList>
    </citation>
    <scope>NUCLEOTIDE SEQUENCE [LARGE SCALE GENOMIC DNA]</scope>
    <source>
        <strain evidence="4 5">DSM 16982</strain>
    </source>
</reference>
<dbReference type="EMBL" id="AZFV01000003">
    <property type="protein sequence ID" value="KRM18200.1"/>
    <property type="molecule type" value="Genomic_DNA"/>
</dbReference>
<dbReference type="Gene3D" id="3.40.50.850">
    <property type="entry name" value="Isochorismatase-like"/>
    <property type="match status" value="1"/>
</dbReference>
<proteinExistence type="inferred from homology"/>
<feature type="domain" description="Isochorismatase-like" evidence="3">
    <location>
        <begin position="5"/>
        <end position="136"/>
    </location>
</feature>
<keyword evidence="2" id="KW-0378">Hydrolase</keyword>
<evidence type="ECO:0000256" key="1">
    <source>
        <dbReference type="ARBA" id="ARBA00006336"/>
    </source>
</evidence>
<organism evidence="4 5">
    <name type="scientific">Companilactobacillus nantensis DSM 16982</name>
    <dbReference type="NCBI Taxonomy" id="1423774"/>
    <lineage>
        <taxon>Bacteria</taxon>
        <taxon>Bacillati</taxon>
        <taxon>Bacillota</taxon>
        <taxon>Bacilli</taxon>
        <taxon>Lactobacillales</taxon>
        <taxon>Lactobacillaceae</taxon>
        <taxon>Companilactobacillus</taxon>
    </lineage>
</organism>
<evidence type="ECO:0000256" key="2">
    <source>
        <dbReference type="ARBA" id="ARBA00022801"/>
    </source>
</evidence>
<gene>
    <name evidence="4" type="ORF">FD31_GL001529</name>
</gene>
<evidence type="ECO:0000259" key="3">
    <source>
        <dbReference type="Pfam" id="PF00857"/>
    </source>
</evidence>
<dbReference type="AlphaFoldDB" id="A0A0R1WJZ9"/>
<dbReference type="InterPro" id="IPR000868">
    <property type="entry name" value="Isochorismatase-like_dom"/>
</dbReference>
<protein>
    <submittedName>
        <fullName evidence="4">Amidase</fullName>
    </submittedName>
</protein>
<dbReference type="InterPro" id="IPR050272">
    <property type="entry name" value="Isochorismatase-like_hydrls"/>
</dbReference>
<dbReference type="InterPro" id="IPR036380">
    <property type="entry name" value="Isochorismatase-like_sf"/>
</dbReference>
<name>A0A0R1WJZ9_9LACO</name>
<dbReference type="Pfam" id="PF00857">
    <property type="entry name" value="Isochorismatase"/>
    <property type="match status" value="1"/>
</dbReference>
<dbReference type="PATRIC" id="fig|1423774.3.peg.1583"/>
<comment type="similarity">
    <text evidence="1">Belongs to the isochorismatase family.</text>
</comment>
<comment type="caution">
    <text evidence="4">The sequence shown here is derived from an EMBL/GenBank/DDBJ whole genome shotgun (WGS) entry which is preliminary data.</text>
</comment>
<sequence length="158" mass="18321">MQNALSKLDQREHVIATINKRIDQYHQAKLPVIFIQHTEPEMEVASKNWQLFDRLHALGTDTFYNKTRPDSFYQTGLESFLKMNHLDSIEICGAQVEFCVDTTIRVAYHLGFTINLLIDGITTMDSNLLTAQQIKQHHAQIWKHRFTEFVTTTSPINC</sequence>
<evidence type="ECO:0000313" key="4">
    <source>
        <dbReference type="EMBL" id="KRM18200.1"/>
    </source>
</evidence>
<dbReference type="STRING" id="1423774.FD31_GL001529"/>